<sequence length="272" mass="30666">MSPPTSSNSNFSREFPGNPTISRDCVSREHTLHAENSTDHRPEPGKNARVRGQHRGRGKRGAGPRGDLRRVHPASRRPSESRGTQMRELRKREPARDESAPAEDSASEVTQVRGNSELPRIPREKDLLEEIGSYCEACEEFGHSIDVCHVYPHAEARYERLLSLKLCIRCGQSHPDECQEQTRACRACGNNRHMYALCHRRYGKEVIAARQLRDKAAASKSRKKRSRRQAFTSGAALSQTNSNGLQAQKPGAGVPRKRRRRPSFPKKSRSSR</sequence>
<dbReference type="Proteomes" id="UP000005237">
    <property type="component" value="Unassembled WGS sequence"/>
</dbReference>
<organism evidence="2 3">
    <name type="scientific">Caenorhabditis japonica</name>
    <dbReference type="NCBI Taxonomy" id="281687"/>
    <lineage>
        <taxon>Eukaryota</taxon>
        <taxon>Metazoa</taxon>
        <taxon>Ecdysozoa</taxon>
        <taxon>Nematoda</taxon>
        <taxon>Chromadorea</taxon>
        <taxon>Rhabditida</taxon>
        <taxon>Rhabditina</taxon>
        <taxon>Rhabditomorpha</taxon>
        <taxon>Rhabditoidea</taxon>
        <taxon>Rhabditidae</taxon>
        <taxon>Peloderinae</taxon>
        <taxon>Caenorhabditis</taxon>
    </lineage>
</organism>
<feature type="compositionally biased region" description="Basic and acidic residues" evidence="1">
    <location>
        <begin position="25"/>
        <end position="46"/>
    </location>
</feature>
<accession>A0A8R1DUX0</accession>
<evidence type="ECO:0000313" key="2">
    <source>
        <dbReference type="EnsemblMetazoa" id="CJA12747a.1"/>
    </source>
</evidence>
<feature type="region of interest" description="Disordered" evidence="1">
    <location>
        <begin position="1"/>
        <end position="123"/>
    </location>
</feature>
<proteinExistence type="predicted"/>
<feature type="compositionally biased region" description="Polar residues" evidence="1">
    <location>
        <begin position="229"/>
        <end position="246"/>
    </location>
</feature>
<dbReference type="EnsemblMetazoa" id="CJA12747a.1">
    <property type="protein sequence ID" value="CJA12747a.1"/>
    <property type="gene ID" value="WBGene00131951"/>
</dbReference>
<evidence type="ECO:0000313" key="3">
    <source>
        <dbReference type="Proteomes" id="UP000005237"/>
    </source>
</evidence>
<feature type="compositionally biased region" description="Polar residues" evidence="1">
    <location>
        <begin position="1"/>
        <end position="12"/>
    </location>
</feature>
<reference evidence="2" key="2">
    <citation type="submission" date="2022-06" db="UniProtKB">
        <authorList>
            <consortium name="EnsemblMetazoa"/>
        </authorList>
    </citation>
    <scope>IDENTIFICATION</scope>
    <source>
        <strain evidence="2">DF5081</strain>
    </source>
</reference>
<feature type="region of interest" description="Disordered" evidence="1">
    <location>
        <begin position="214"/>
        <end position="272"/>
    </location>
</feature>
<keyword evidence="3" id="KW-1185">Reference proteome</keyword>
<name>A0A8R1DUX0_CAEJA</name>
<reference evidence="3" key="1">
    <citation type="submission" date="2010-08" db="EMBL/GenBank/DDBJ databases">
        <authorList>
            <consortium name="Caenorhabditis japonica Sequencing Consortium"/>
            <person name="Wilson R.K."/>
        </authorList>
    </citation>
    <scope>NUCLEOTIDE SEQUENCE [LARGE SCALE GENOMIC DNA]</scope>
    <source>
        <strain evidence="3">DF5081</strain>
    </source>
</reference>
<feature type="compositionally biased region" description="Basic residues" evidence="1">
    <location>
        <begin position="48"/>
        <end position="62"/>
    </location>
</feature>
<protein>
    <submittedName>
        <fullName evidence="2">Uncharacterized protein</fullName>
    </submittedName>
</protein>
<feature type="compositionally biased region" description="Basic and acidic residues" evidence="1">
    <location>
        <begin position="77"/>
        <end position="99"/>
    </location>
</feature>
<evidence type="ECO:0000256" key="1">
    <source>
        <dbReference type="SAM" id="MobiDB-lite"/>
    </source>
</evidence>
<dbReference type="AlphaFoldDB" id="A0A8R1DUX0"/>
<feature type="compositionally biased region" description="Basic residues" evidence="1">
    <location>
        <begin position="255"/>
        <end position="272"/>
    </location>
</feature>